<evidence type="ECO:0000256" key="1">
    <source>
        <dbReference type="SAM" id="MobiDB-lite"/>
    </source>
</evidence>
<feature type="compositionally biased region" description="Basic and acidic residues" evidence="1">
    <location>
        <begin position="30"/>
        <end position="45"/>
    </location>
</feature>
<evidence type="ECO:0000313" key="2">
    <source>
        <dbReference type="EMBL" id="KAF3607704.1"/>
    </source>
</evidence>
<organism evidence="2 3">
    <name type="scientific">Brassica cretica</name>
    <name type="common">Mustard</name>
    <dbReference type="NCBI Taxonomy" id="69181"/>
    <lineage>
        <taxon>Eukaryota</taxon>
        <taxon>Viridiplantae</taxon>
        <taxon>Streptophyta</taxon>
        <taxon>Embryophyta</taxon>
        <taxon>Tracheophyta</taxon>
        <taxon>Spermatophyta</taxon>
        <taxon>Magnoliopsida</taxon>
        <taxon>eudicotyledons</taxon>
        <taxon>Gunneridae</taxon>
        <taxon>Pentapetalae</taxon>
        <taxon>rosids</taxon>
        <taxon>malvids</taxon>
        <taxon>Brassicales</taxon>
        <taxon>Brassicaceae</taxon>
        <taxon>Brassiceae</taxon>
        <taxon>Brassica</taxon>
    </lineage>
</organism>
<feature type="region of interest" description="Disordered" evidence="1">
    <location>
        <begin position="25"/>
        <end position="90"/>
    </location>
</feature>
<protein>
    <submittedName>
        <fullName evidence="2">Uncharacterized protein</fullName>
    </submittedName>
</protein>
<reference evidence="2 3" key="1">
    <citation type="journal article" date="2020" name="BMC Genomics">
        <title>Intraspecific diversification of the crop wild relative Brassica cretica Lam. using demographic model selection.</title>
        <authorList>
            <person name="Kioukis A."/>
            <person name="Michalopoulou V.A."/>
            <person name="Briers L."/>
            <person name="Pirintsos S."/>
            <person name="Studholme D.J."/>
            <person name="Pavlidis P."/>
            <person name="Sarris P.F."/>
        </authorList>
    </citation>
    <scope>NUCLEOTIDE SEQUENCE [LARGE SCALE GENOMIC DNA]</scope>
    <source>
        <strain evidence="3">cv. PFS-1207/04</strain>
    </source>
</reference>
<proteinExistence type="predicted"/>
<comment type="caution">
    <text evidence="2">The sequence shown here is derived from an EMBL/GenBank/DDBJ whole genome shotgun (WGS) entry which is preliminary data.</text>
</comment>
<dbReference type="EMBL" id="QGKV02000297">
    <property type="protein sequence ID" value="KAF3607704.1"/>
    <property type="molecule type" value="Genomic_DNA"/>
</dbReference>
<sequence>MKFMTTLSVLFRRMFFLADSFHRHPPIGRSPDHKSLDHGSTDHRSPVHKSPNQVSADDDSPNHNSSSHKSHDHNLPDHNSPAKSVHNSPDQIKRIDREQGGMSEMIRMDHGKSQSMPIKGSKDLDGLNRMKRTSWESYTIAGRCRRVARSAKQSSIQCSLARSKLFGPGSDYGRAIWSTQGGYEPVGSCGRAMSLGYQFGLGFDMTRCCWTCLDVSGNLQDPTVLFSLILSETKDTRPKQRDLPMRTEDPSQKGRIWDQIHKGTIWFMGTSRQRLRVAKGHELPKVVRYQRMQVTKRYEIPRVASIKGYEDQRVPMTKGCIVIPRMQCIVIQDLRSCRDPRDDGLSSLVVGSCFMTMVRWPSTSMDSHVAGDLMSFVNPEYGLGTIACKAKGFRIVHEPWELFDAETKIKTNKRLNELNVGMSQEGAEVKSQGRSGQMMTHQFQVMQKDFGLCMSQERPDVYPYPFKDFSKVTYVCGDGWLNDKLSSKSNSSQWRTDELMSSVDVAKVPTGSGSIEVIDNAMKDVMGRPSWSLPGLNKRHHSLRIHMYRIGLDQYGE</sequence>
<dbReference type="Proteomes" id="UP000266723">
    <property type="component" value="Unassembled WGS sequence"/>
</dbReference>
<evidence type="ECO:0000313" key="3">
    <source>
        <dbReference type="Proteomes" id="UP000266723"/>
    </source>
</evidence>
<name>A0ABQ7EVR9_BRACR</name>
<gene>
    <name evidence="2" type="ORF">DY000_02045541</name>
</gene>
<feature type="compositionally biased region" description="Polar residues" evidence="1">
    <location>
        <begin position="81"/>
        <end position="90"/>
    </location>
</feature>
<accession>A0ABQ7EVR9</accession>
<keyword evidence="3" id="KW-1185">Reference proteome</keyword>